<keyword evidence="11" id="KW-1185">Reference proteome</keyword>
<gene>
    <name evidence="10" type="ORF">BaRGS_00024171</name>
</gene>
<accession>A0ABD0KBP7</accession>
<evidence type="ECO:0000256" key="1">
    <source>
        <dbReference type="ARBA" id="ARBA00004141"/>
    </source>
</evidence>
<evidence type="ECO:0000256" key="7">
    <source>
        <dbReference type="ARBA" id="ARBA00023136"/>
    </source>
</evidence>
<dbReference type="Pfam" id="PF14798">
    <property type="entry name" value="Ca_hom_mod"/>
    <property type="match status" value="1"/>
</dbReference>
<comment type="caution">
    <text evidence="10">The sequence shown here is derived from an EMBL/GenBank/DDBJ whole genome shotgun (WGS) entry which is preliminary data.</text>
</comment>
<evidence type="ECO:0000256" key="2">
    <source>
        <dbReference type="ARBA" id="ARBA00008497"/>
    </source>
</evidence>
<feature type="transmembrane region" description="Helical" evidence="9">
    <location>
        <begin position="51"/>
        <end position="71"/>
    </location>
</feature>
<protein>
    <submittedName>
        <fullName evidence="10">Uncharacterized protein</fullName>
    </submittedName>
</protein>
<evidence type="ECO:0000256" key="4">
    <source>
        <dbReference type="ARBA" id="ARBA00022692"/>
    </source>
</evidence>
<dbReference type="InterPro" id="IPR029569">
    <property type="entry name" value="CALHM"/>
</dbReference>
<evidence type="ECO:0000256" key="6">
    <source>
        <dbReference type="ARBA" id="ARBA00023065"/>
    </source>
</evidence>
<dbReference type="EMBL" id="JACVVK020000208">
    <property type="protein sequence ID" value="KAK7484539.1"/>
    <property type="molecule type" value="Genomic_DNA"/>
</dbReference>
<dbReference type="GO" id="GO:0034220">
    <property type="term" value="P:monoatomic ion transmembrane transport"/>
    <property type="evidence" value="ECO:0007669"/>
    <property type="project" value="UniProtKB-KW"/>
</dbReference>
<name>A0ABD0KBP7_9CAEN</name>
<evidence type="ECO:0000256" key="8">
    <source>
        <dbReference type="ARBA" id="ARBA00023303"/>
    </source>
</evidence>
<proteinExistence type="inferred from homology"/>
<reference evidence="10 11" key="1">
    <citation type="journal article" date="2023" name="Sci. Data">
        <title>Genome assembly of the Korean intertidal mud-creeper Batillaria attramentaria.</title>
        <authorList>
            <person name="Patra A.K."/>
            <person name="Ho P.T."/>
            <person name="Jun S."/>
            <person name="Lee S.J."/>
            <person name="Kim Y."/>
            <person name="Won Y.J."/>
        </authorList>
    </citation>
    <scope>NUCLEOTIDE SEQUENCE [LARGE SCALE GENOMIC DNA]</scope>
    <source>
        <strain evidence="10">Wonlab-2016</strain>
    </source>
</reference>
<dbReference type="GO" id="GO:0016020">
    <property type="term" value="C:membrane"/>
    <property type="evidence" value="ECO:0007669"/>
    <property type="project" value="UniProtKB-SubCell"/>
</dbReference>
<keyword evidence="7 9" id="KW-0472">Membrane</keyword>
<keyword evidence="6" id="KW-0406">Ion transport</keyword>
<keyword evidence="5 9" id="KW-1133">Transmembrane helix</keyword>
<keyword evidence="8" id="KW-0407">Ion channel</keyword>
<comment type="subcellular location">
    <subcellularLocation>
        <location evidence="1">Membrane</location>
        <topology evidence="1">Multi-pass membrane protein</topology>
    </subcellularLocation>
</comment>
<evidence type="ECO:0000313" key="10">
    <source>
        <dbReference type="EMBL" id="KAK7484539.1"/>
    </source>
</evidence>
<evidence type="ECO:0000256" key="5">
    <source>
        <dbReference type="ARBA" id="ARBA00022989"/>
    </source>
</evidence>
<organism evidence="10 11">
    <name type="scientific">Batillaria attramentaria</name>
    <dbReference type="NCBI Taxonomy" id="370345"/>
    <lineage>
        <taxon>Eukaryota</taxon>
        <taxon>Metazoa</taxon>
        <taxon>Spiralia</taxon>
        <taxon>Lophotrochozoa</taxon>
        <taxon>Mollusca</taxon>
        <taxon>Gastropoda</taxon>
        <taxon>Caenogastropoda</taxon>
        <taxon>Sorbeoconcha</taxon>
        <taxon>Cerithioidea</taxon>
        <taxon>Batillariidae</taxon>
        <taxon>Batillaria</taxon>
    </lineage>
</organism>
<keyword evidence="3" id="KW-0813">Transport</keyword>
<evidence type="ECO:0000313" key="11">
    <source>
        <dbReference type="Proteomes" id="UP001519460"/>
    </source>
</evidence>
<sequence length="283" mass="31614">MVVDHVAKPIALVAGALVMPGTLQSVVLFTIVAAAELLLNETIFVCPCDRGLGTLYGLSFLLLPAVILFLADFPWKLFRTCPSPGILCSVSRRPVGLAVTWIIIGSLQRKYVDCILEVQEPDCQKATKNGDVCCEKSVPASWFQLMGLYIWLVIIVAAFDRSSAIEMTTKFEIEDKLEQENLRKKIKYGTTRLVIEEELNLDELQSLQPGLNLRTFATLQSEELLHPSVLAYLREEDLPTFDISTAQRCLLRGFIESVRQDPQKLKQFAGGRQKTINREANAV</sequence>
<comment type="similarity">
    <text evidence="2">Belongs to the CALHM family.</text>
</comment>
<feature type="transmembrane region" description="Helical" evidence="9">
    <location>
        <begin position="12"/>
        <end position="39"/>
    </location>
</feature>
<evidence type="ECO:0000256" key="9">
    <source>
        <dbReference type="SAM" id="Phobius"/>
    </source>
</evidence>
<evidence type="ECO:0000256" key="3">
    <source>
        <dbReference type="ARBA" id="ARBA00022448"/>
    </source>
</evidence>
<dbReference type="Proteomes" id="UP001519460">
    <property type="component" value="Unassembled WGS sequence"/>
</dbReference>
<keyword evidence="4 9" id="KW-0812">Transmembrane</keyword>
<feature type="transmembrane region" description="Helical" evidence="9">
    <location>
        <begin position="141"/>
        <end position="159"/>
    </location>
</feature>
<dbReference type="AlphaFoldDB" id="A0ABD0KBP7"/>
<dbReference type="GO" id="GO:1904669">
    <property type="term" value="P:ATP export"/>
    <property type="evidence" value="ECO:0007669"/>
    <property type="project" value="UniProtKB-ARBA"/>
</dbReference>